<gene>
    <name evidence="2" type="ORF">OH76DRAFT_1490587</name>
</gene>
<feature type="region of interest" description="Disordered" evidence="1">
    <location>
        <begin position="1"/>
        <end position="126"/>
    </location>
</feature>
<feature type="region of interest" description="Disordered" evidence="1">
    <location>
        <begin position="490"/>
        <end position="580"/>
    </location>
</feature>
<evidence type="ECO:0000313" key="2">
    <source>
        <dbReference type="EMBL" id="RDX40092.1"/>
    </source>
</evidence>
<name>A0A371CIH4_9APHY</name>
<feature type="compositionally biased region" description="Basic and acidic residues" evidence="1">
    <location>
        <begin position="195"/>
        <end position="207"/>
    </location>
</feature>
<evidence type="ECO:0000313" key="3">
    <source>
        <dbReference type="Proteomes" id="UP000256964"/>
    </source>
</evidence>
<feature type="compositionally biased region" description="Low complexity" evidence="1">
    <location>
        <begin position="57"/>
        <end position="68"/>
    </location>
</feature>
<feature type="compositionally biased region" description="Acidic residues" evidence="1">
    <location>
        <begin position="170"/>
        <end position="194"/>
    </location>
</feature>
<dbReference type="STRING" id="139420.A0A371CIH4"/>
<protein>
    <submittedName>
        <fullName evidence="2">Uncharacterized protein</fullName>
    </submittedName>
</protein>
<evidence type="ECO:0000256" key="1">
    <source>
        <dbReference type="SAM" id="MobiDB-lite"/>
    </source>
</evidence>
<accession>A0A371CIH4</accession>
<keyword evidence="3" id="KW-1185">Reference proteome</keyword>
<feature type="compositionally biased region" description="Basic and acidic residues" evidence="1">
    <location>
        <begin position="14"/>
        <end position="23"/>
    </location>
</feature>
<sequence>MPKEKLTKAQRRARRDEEQALKRAEKKSKQMSGSGLKSVPRTVMPENSTRAPPSMPPTTTTPTTTTQEEPPPRNSSPETGSPPPRSSSPRTSPAPDATPLANHTRKPNNRSETLDKIIQSMQSDVDLRETSDDLEDYHDQARMVPRLVHPFMDVYEVLMFGRAYKGTDMTWDEDDEDDEDDVESEDESEDEDEQEQRTRDRKEARAADRDHKKELLYEYNALLKLIPDLKKDIELLDDDDIKSLSNYIKYESGKARSSDSSHLVDRLIQYIPLAHGDMDDTPYPTRVEKGRRGYKEYVTARELIPPSLIDSFNDDWQKLCESILSDKVIITAADYPLFLFDLDLSWWNDDSNILDGLLRGVLLLLAVKSLWTGPLSATLVGGRKLKTPGKQPIAVANNVTKITPRMLAYTAVQVRHALTSGSWNVMDHHFDNSNFFDRIVALFKEPMSAWARELLEWWNAQVFGNMSNKQIKKLTHGRNTMDDLVQQALKDRSSGKTKAAKAAGAAKRSASPARSPSAPPRKKTTLREDSAMDSLDADGALRDEERSGDDKVDDSILQPKDGDPAPEGVLEILNTERDGS</sequence>
<feature type="compositionally biased region" description="Basic and acidic residues" evidence="1">
    <location>
        <begin position="539"/>
        <end position="554"/>
    </location>
</feature>
<organism evidence="2 3">
    <name type="scientific">Lentinus brumalis</name>
    <dbReference type="NCBI Taxonomy" id="2498619"/>
    <lineage>
        <taxon>Eukaryota</taxon>
        <taxon>Fungi</taxon>
        <taxon>Dikarya</taxon>
        <taxon>Basidiomycota</taxon>
        <taxon>Agaricomycotina</taxon>
        <taxon>Agaricomycetes</taxon>
        <taxon>Polyporales</taxon>
        <taxon>Polyporaceae</taxon>
        <taxon>Lentinus</taxon>
    </lineage>
</organism>
<feature type="compositionally biased region" description="Low complexity" evidence="1">
    <location>
        <begin position="496"/>
        <end position="516"/>
    </location>
</feature>
<dbReference type="Pfam" id="PF20414">
    <property type="entry name" value="DUF6698"/>
    <property type="match status" value="1"/>
</dbReference>
<dbReference type="InterPro" id="IPR046521">
    <property type="entry name" value="DUF6698"/>
</dbReference>
<dbReference type="AlphaFoldDB" id="A0A371CIH4"/>
<feature type="region of interest" description="Disordered" evidence="1">
    <location>
        <begin position="168"/>
        <end position="207"/>
    </location>
</feature>
<dbReference type="OrthoDB" id="2803957at2759"/>
<dbReference type="EMBL" id="KZ857589">
    <property type="protein sequence ID" value="RDX40092.1"/>
    <property type="molecule type" value="Genomic_DNA"/>
</dbReference>
<dbReference type="Proteomes" id="UP000256964">
    <property type="component" value="Unassembled WGS sequence"/>
</dbReference>
<reference evidence="2 3" key="1">
    <citation type="journal article" date="2018" name="Biotechnol. Biofuels">
        <title>Integrative visual omics of the white-rot fungus Polyporus brumalis exposes the biotechnological potential of its oxidative enzymes for delignifying raw plant biomass.</title>
        <authorList>
            <person name="Miyauchi S."/>
            <person name="Rancon A."/>
            <person name="Drula E."/>
            <person name="Hage H."/>
            <person name="Chaduli D."/>
            <person name="Favel A."/>
            <person name="Grisel S."/>
            <person name="Henrissat B."/>
            <person name="Herpoel-Gimbert I."/>
            <person name="Ruiz-Duenas F.J."/>
            <person name="Chevret D."/>
            <person name="Hainaut M."/>
            <person name="Lin J."/>
            <person name="Wang M."/>
            <person name="Pangilinan J."/>
            <person name="Lipzen A."/>
            <person name="Lesage-Meessen L."/>
            <person name="Navarro D."/>
            <person name="Riley R."/>
            <person name="Grigoriev I.V."/>
            <person name="Zhou S."/>
            <person name="Raouche S."/>
            <person name="Rosso M.N."/>
        </authorList>
    </citation>
    <scope>NUCLEOTIDE SEQUENCE [LARGE SCALE GENOMIC DNA]</scope>
    <source>
        <strain evidence="2 3">BRFM 1820</strain>
    </source>
</reference>
<proteinExistence type="predicted"/>